<comment type="caution">
    <text evidence="2">The sequence shown here is derived from an EMBL/GenBank/DDBJ whole genome shotgun (WGS) entry which is preliminary data.</text>
</comment>
<sequence length="104" mass="11889">MKKYVFAVMAISLLLFSGLVQVQAEKMDYQKYGNIAIAVVKADYPGEAVTEYEYIGREKLNETDVQDSFKFKVKENDKLVNVVVKVKHSIQNNKLLNLTVEEVK</sequence>
<evidence type="ECO:0008006" key="4">
    <source>
        <dbReference type="Google" id="ProtNLM"/>
    </source>
</evidence>
<proteinExistence type="predicted"/>
<dbReference type="Proteomes" id="UP000789845">
    <property type="component" value="Unassembled WGS sequence"/>
</dbReference>
<dbReference type="RefSeq" id="WP_230497769.1">
    <property type="nucleotide sequence ID" value="NZ_CAKJTG010000020.1"/>
</dbReference>
<dbReference type="Pfam" id="PF13028">
    <property type="entry name" value="DUF3889"/>
    <property type="match status" value="1"/>
</dbReference>
<organism evidence="2 3">
    <name type="scientific">Pseudoneobacillus rhizosphaerae</name>
    <dbReference type="NCBI Taxonomy" id="2880968"/>
    <lineage>
        <taxon>Bacteria</taxon>
        <taxon>Bacillati</taxon>
        <taxon>Bacillota</taxon>
        <taxon>Bacilli</taxon>
        <taxon>Bacillales</taxon>
        <taxon>Bacillaceae</taxon>
        <taxon>Pseudoneobacillus</taxon>
    </lineage>
</organism>
<dbReference type="AlphaFoldDB" id="A0A9C7LBU9"/>
<feature type="chain" id="PRO_5038650151" description="DUF3889 domain-containing protein" evidence="1">
    <location>
        <begin position="23"/>
        <end position="104"/>
    </location>
</feature>
<accession>A0A9C7LBU9</accession>
<keyword evidence="1" id="KW-0732">Signal</keyword>
<keyword evidence="3" id="KW-1185">Reference proteome</keyword>
<dbReference type="EMBL" id="CAKJTG010000020">
    <property type="protein sequence ID" value="CAG9609537.1"/>
    <property type="molecule type" value="Genomic_DNA"/>
</dbReference>
<evidence type="ECO:0000313" key="2">
    <source>
        <dbReference type="EMBL" id="CAG9609537.1"/>
    </source>
</evidence>
<evidence type="ECO:0000256" key="1">
    <source>
        <dbReference type="SAM" id="SignalP"/>
    </source>
</evidence>
<evidence type="ECO:0000313" key="3">
    <source>
        <dbReference type="Proteomes" id="UP000789845"/>
    </source>
</evidence>
<dbReference type="Gene3D" id="3.10.450.390">
    <property type="entry name" value="Protein of unknown function DUF3889"/>
    <property type="match status" value="1"/>
</dbReference>
<protein>
    <recommendedName>
        <fullName evidence="4">DUF3889 domain-containing protein</fullName>
    </recommendedName>
</protein>
<name>A0A9C7LBU9_9BACI</name>
<dbReference type="InterPro" id="IPR024987">
    <property type="entry name" value="DUF3889"/>
</dbReference>
<gene>
    <name evidence="2" type="ORF">NEOCIP111885_03279</name>
</gene>
<reference evidence="2" key="1">
    <citation type="submission" date="2021-10" db="EMBL/GenBank/DDBJ databases">
        <authorList>
            <person name="Criscuolo A."/>
        </authorList>
    </citation>
    <scope>NUCLEOTIDE SEQUENCE</scope>
    <source>
        <strain evidence="2">CIP111885</strain>
    </source>
</reference>
<feature type="signal peptide" evidence="1">
    <location>
        <begin position="1"/>
        <end position="22"/>
    </location>
</feature>